<evidence type="ECO:0000313" key="7">
    <source>
        <dbReference type="Proteomes" id="UP000229730"/>
    </source>
</evidence>
<dbReference type="AlphaFoldDB" id="A0A2G4YWH7"/>
<dbReference type="InterPro" id="IPR018490">
    <property type="entry name" value="cNMP-bd_dom_sf"/>
</dbReference>
<keyword evidence="7" id="KW-1185">Reference proteome</keyword>
<reference evidence="6 7" key="1">
    <citation type="submission" date="2017-10" db="EMBL/GenBank/DDBJ databases">
        <title>Frigbacter circumglobatus gen. nov. sp. nov., isolated from sediment cultured in situ.</title>
        <authorList>
            <person name="Zhao Z."/>
        </authorList>
    </citation>
    <scope>NUCLEOTIDE SEQUENCE [LARGE SCALE GENOMIC DNA]</scope>
    <source>
        <strain evidence="6 7">ZYL</strain>
    </source>
</reference>
<dbReference type="Gene3D" id="2.60.120.10">
    <property type="entry name" value="Jelly Rolls"/>
    <property type="match status" value="1"/>
</dbReference>
<dbReference type="Pfam" id="PF00027">
    <property type="entry name" value="cNMP_binding"/>
    <property type="match status" value="1"/>
</dbReference>
<feature type="domain" description="Cyclic nucleotide-binding" evidence="4">
    <location>
        <begin position="61"/>
        <end position="109"/>
    </location>
</feature>
<evidence type="ECO:0008006" key="8">
    <source>
        <dbReference type="Google" id="ProtNLM"/>
    </source>
</evidence>
<keyword evidence="1" id="KW-0805">Transcription regulation</keyword>
<dbReference type="EMBL" id="PDEM01000009">
    <property type="protein sequence ID" value="PHZ85786.1"/>
    <property type="molecule type" value="Genomic_DNA"/>
</dbReference>
<dbReference type="PANTHER" id="PTHR24567:SF75">
    <property type="entry name" value="FUMARATE AND NITRATE REDUCTION REGULATORY PROTEIN"/>
    <property type="match status" value="1"/>
</dbReference>
<protein>
    <recommendedName>
        <fullName evidence="8">Crp/Fnr family transcriptional regulator</fullName>
    </recommendedName>
</protein>
<accession>A0A2G4YWH7</accession>
<dbReference type="SMART" id="SM00100">
    <property type="entry name" value="cNMP"/>
    <property type="match status" value="1"/>
</dbReference>
<evidence type="ECO:0000313" key="6">
    <source>
        <dbReference type="EMBL" id="PHZ85786.1"/>
    </source>
</evidence>
<name>A0A2G4YWH7_9PROT</name>
<feature type="domain" description="HTH crp-type" evidence="5">
    <location>
        <begin position="171"/>
        <end position="246"/>
    </location>
</feature>
<evidence type="ECO:0000256" key="3">
    <source>
        <dbReference type="ARBA" id="ARBA00023163"/>
    </source>
</evidence>
<comment type="caution">
    <text evidence="6">The sequence shown here is derived from an EMBL/GenBank/DDBJ whole genome shotgun (WGS) entry which is preliminary data.</text>
</comment>
<evidence type="ECO:0000259" key="5">
    <source>
        <dbReference type="PROSITE" id="PS51063"/>
    </source>
</evidence>
<dbReference type="Gene3D" id="1.10.10.10">
    <property type="entry name" value="Winged helix-like DNA-binding domain superfamily/Winged helix DNA-binding domain"/>
    <property type="match status" value="1"/>
</dbReference>
<dbReference type="InterPro" id="IPR036390">
    <property type="entry name" value="WH_DNA-bd_sf"/>
</dbReference>
<dbReference type="PRINTS" id="PR00034">
    <property type="entry name" value="HTHCRP"/>
</dbReference>
<gene>
    <name evidence="6" type="ORF">CRD36_03645</name>
</gene>
<dbReference type="InterPro" id="IPR050397">
    <property type="entry name" value="Env_Response_Regulators"/>
</dbReference>
<dbReference type="SUPFAM" id="SSF46785">
    <property type="entry name" value="Winged helix' DNA-binding domain"/>
    <property type="match status" value="1"/>
</dbReference>
<dbReference type="SUPFAM" id="SSF51206">
    <property type="entry name" value="cAMP-binding domain-like"/>
    <property type="match status" value="1"/>
</dbReference>
<dbReference type="CDD" id="cd00092">
    <property type="entry name" value="HTH_CRP"/>
    <property type="match status" value="1"/>
</dbReference>
<keyword evidence="2" id="KW-0238">DNA-binding</keyword>
<evidence type="ECO:0000256" key="1">
    <source>
        <dbReference type="ARBA" id="ARBA00023015"/>
    </source>
</evidence>
<dbReference type="Proteomes" id="UP000229730">
    <property type="component" value="Unassembled WGS sequence"/>
</dbReference>
<dbReference type="CDD" id="cd00038">
    <property type="entry name" value="CAP_ED"/>
    <property type="match status" value="1"/>
</dbReference>
<dbReference type="PANTHER" id="PTHR24567">
    <property type="entry name" value="CRP FAMILY TRANSCRIPTIONAL REGULATORY PROTEIN"/>
    <property type="match status" value="1"/>
</dbReference>
<dbReference type="Pfam" id="PF13545">
    <property type="entry name" value="HTH_Crp_2"/>
    <property type="match status" value="1"/>
</dbReference>
<dbReference type="PROSITE" id="PS51063">
    <property type="entry name" value="HTH_CRP_2"/>
    <property type="match status" value="1"/>
</dbReference>
<dbReference type="InterPro" id="IPR036388">
    <property type="entry name" value="WH-like_DNA-bd_sf"/>
</dbReference>
<evidence type="ECO:0000256" key="2">
    <source>
        <dbReference type="ARBA" id="ARBA00023125"/>
    </source>
</evidence>
<organism evidence="6 7">
    <name type="scientific">Paremcibacter congregatus</name>
    <dbReference type="NCBI Taxonomy" id="2043170"/>
    <lineage>
        <taxon>Bacteria</taxon>
        <taxon>Pseudomonadati</taxon>
        <taxon>Pseudomonadota</taxon>
        <taxon>Alphaproteobacteria</taxon>
        <taxon>Emcibacterales</taxon>
        <taxon>Emcibacteraceae</taxon>
        <taxon>Paremcibacter</taxon>
    </lineage>
</organism>
<dbReference type="InParanoid" id="A0A2G4YWH7"/>
<dbReference type="InterPro" id="IPR014710">
    <property type="entry name" value="RmlC-like_jellyroll"/>
</dbReference>
<dbReference type="GO" id="GO:0005829">
    <property type="term" value="C:cytosol"/>
    <property type="evidence" value="ECO:0007669"/>
    <property type="project" value="TreeGrafter"/>
</dbReference>
<dbReference type="PROSITE" id="PS50042">
    <property type="entry name" value="CNMP_BINDING_3"/>
    <property type="match status" value="1"/>
</dbReference>
<dbReference type="InterPro" id="IPR000595">
    <property type="entry name" value="cNMP-bd_dom"/>
</dbReference>
<sequence length="255" mass="29054">MSIFKGRYKIYTSYYPSGDFAMRSIALAKNNAVKYPSCLSTFTQDNAKIFLHPEVRNILNYHSGQTILFEDDTIHYLYEIVTGTVKTYTILNDGRRQITGFYTKGDILGLPARGRYFYSAEAITDTTVYYHTLSRMEQLLQSNPDLAQKMIEIAYHQLSDTHAQLVSLGRKKPDERVATFLLNCQRWTTIQVPSQEAVVSLPMSRLDIADYLGLTQETVCRVFSKFNRAGLIKLLSASQFTLKDQKQLSALAQTL</sequence>
<dbReference type="SMART" id="SM00419">
    <property type="entry name" value="HTH_CRP"/>
    <property type="match status" value="1"/>
</dbReference>
<dbReference type="InterPro" id="IPR012318">
    <property type="entry name" value="HTH_CRP"/>
</dbReference>
<dbReference type="OrthoDB" id="7584044at2"/>
<dbReference type="GO" id="GO:0003677">
    <property type="term" value="F:DNA binding"/>
    <property type="evidence" value="ECO:0007669"/>
    <property type="project" value="UniProtKB-KW"/>
</dbReference>
<keyword evidence="3" id="KW-0804">Transcription</keyword>
<evidence type="ECO:0000259" key="4">
    <source>
        <dbReference type="PROSITE" id="PS50042"/>
    </source>
</evidence>
<dbReference type="FunCoup" id="A0A2G4YWH7">
    <property type="interactions" value="261"/>
</dbReference>
<proteinExistence type="predicted"/>
<dbReference type="GO" id="GO:0003700">
    <property type="term" value="F:DNA-binding transcription factor activity"/>
    <property type="evidence" value="ECO:0007669"/>
    <property type="project" value="TreeGrafter"/>
</dbReference>